<gene>
    <name evidence="3" type="ORF">J2800_002959</name>
</gene>
<name>A0ABU1N188_9CAUL</name>
<dbReference type="PROSITE" id="PS51459">
    <property type="entry name" value="FIDO"/>
    <property type="match status" value="1"/>
</dbReference>
<dbReference type="Gene3D" id="1.10.3290.10">
    <property type="entry name" value="Fido-like domain"/>
    <property type="match status" value="1"/>
</dbReference>
<protein>
    <recommendedName>
        <fullName evidence="2">Fido domain-containing protein</fullName>
    </recommendedName>
</protein>
<evidence type="ECO:0000313" key="4">
    <source>
        <dbReference type="Proteomes" id="UP001262754"/>
    </source>
</evidence>
<proteinExistence type="predicted"/>
<sequence length="298" mass="32567">MTARRRTLFPWPAWSDASTQVVELVRRSEDWLARISPAGAAQVMTWLHDDPLAAGQTYPPELGLTHRLAPWFHPGSDGPARQGRSLREWAILDRFGARLTDTIETGCADDFVRGLATLASHGLQRPIQPRNRDIGTGRDPRGDRVIFPSSALIRERLALVHRELGATQSPWLYRAGLGMAAISNCHPFDDGNGRTSRMVFNALVRRGTGRSDLYVPLHELAVLSGGSLTLAVREAELQGRWEPLFGFLEGCLALVARGAPRPQAFDGLDRRSLQARVRPDSEWAGAGPSTGSKPSAGG</sequence>
<dbReference type="SUPFAM" id="SSF140931">
    <property type="entry name" value="Fic-like"/>
    <property type="match status" value="1"/>
</dbReference>
<dbReference type="EMBL" id="JAVDRL010000008">
    <property type="protein sequence ID" value="MDR6532203.1"/>
    <property type="molecule type" value="Genomic_DNA"/>
</dbReference>
<feature type="domain" description="Fido" evidence="2">
    <location>
        <begin position="115"/>
        <end position="250"/>
    </location>
</feature>
<dbReference type="Proteomes" id="UP001262754">
    <property type="component" value="Unassembled WGS sequence"/>
</dbReference>
<dbReference type="InterPro" id="IPR036597">
    <property type="entry name" value="Fido-like_dom_sf"/>
</dbReference>
<feature type="region of interest" description="Disordered" evidence="1">
    <location>
        <begin position="276"/>
        <end position="298"/>
    </location>
</feature>
<feature type="compositionally biased region" description="Polar residues" evidence="1">
    <location>
        <begin position="289"/>
        <end position="298"/>
    </location>
</feature>
<comment type="caution">
    <text evidence="3">The sequence shown here is derived from an EMBL/GenBank/DDBJ whole genome shotgun (WGS) entry which is preliminary data.</text>
</comment>
<evidence type="ECO:0000259" key="2">
    <source>
        <dbReference type="PROSITE" id="PS51459"/>
    </source>
</evidence>
<accession>A0ABU1N188</accession>
<dbReference type="RefSeq" id="WP_310032626.1">
    <property type="nucleotide sequence ID" value="NZ_JAVDRL010000008.1"/>
</dbReference>
<evidence type="ECO:0000256" key="1">
    <source>
        <dbReference type="SAM" id="MobiDB-lite"/>
    </source>
</evidence>
<evidence type="ECO:0000313" key="3">
    <source>
        <dbReference type="EMBL" id="MDR6532203.1"/>
    </source>
</evidence>
<dbReference type="InterPro" id="IPR003812">
    <property type="entry name" value="Fido"/>
</dbReference>
<dbReference type="Pfam" id="PF02661">
    <property type="entry name" value="Fic"/>
    <property type="match status" value="1"/>
</dbReference>
<keyword evidence="4" id="KW-1185">Reference proteome</keyword>
<reference evidence="3 4" key="1">
    <citation type="submission" date="2023-07" db="EMBL/GenBank/DDBJ databases">
        <title>Sorghum-associated microbial communities from plants grown in Nebraska, USA.</title>
        <authorList>
            <person name="Schachtman D."/>
        </authorList>
    </citation>
    <scope>NUCLEOTIDE SEQUENCE [LARGE SCALE GENOMIC DNA]</scope>
    <source>
        <strain evidence="3 4">DS2154</strain>
    </source>
</reference>
<organism evidence="3 4">
    <name type="scientific">Caulobacter rhizosphaerae</name>
    <dbReference type="NCBI Taxonomy" id="2010972"/>
    <lineage>
        <taxon>Bacteria</taxon>
        <taxon>Pseudomonadati</taxon>
        <taxon>Pseudomonadota</taxon>
        <taxon>Alphaproteobacteria</taxon>
        <taxon>Caulobacterales</taxon>
        <taxon>Caulobacteraceae</taxon>
        <taxon>Caulobacter</taxon>
    </lineage>
</organism>